<dbReference type="AlphaFoldDB" id="E6QKZ1"/>
<comment type="caution">
    <text evidence="1">The sequence shown here is derived from an EMBL/GenBank/DDBJ whole genome shotgun (WGS) entry which is preliminary data.</text>
</comment>
<dbReference type="PANTHER" id="PTHR34039">
    <property type="entry name" value="UPF0102 PROTEIN YRAN"/>
    <property type="match status" value="1"/>
</dbReference>
<name>E6QKZ1_9ZZZZ</name>
<dbReference type="PANTHER" id="PTHR34039:SF1">
    <property type="entry name" value="UPF0102 PROTEIN YRAN"/>
    <property type="match status" value="1"/>
</dbReference>
<reference evidence="1" key="1">
    <citation type="submission" date="2009-10" db="EMBL/GenBank/DDBJ databases">
        <title>Diversity of trophic interactions inside an arsenic-rich microbial ecosystem.</title>
        <authorList>
            <person name="Bertin P.N."/>
            <person name="Heinrich-Salmeron A."/>
            <person name="Pelletier E."/>
            <person name="Goulhen-Chollet F."/>
            <person name="Arsene-Ploetze F."/>
            <person name="Gallien S."/>
            <person name="Calteau A."/>
            <person name="Vallenet D."/>
            <person name="Casiot C."/>
            <person name="Chane-Woon-Ming B."/>
            <person name="Giloteaux L."/>
            <person name="Barakat M."/>
            <person name="Bonnefoy V."/>
            <person name="Bruneel O."/>
            <person name="Chandler M."/>
            <person name="Cleiss J."/>
            <person name="Duran R."/>
            <person name="Elbaz-Poulichet F."/>
            <person name="Fonknechten N."/>
            <person name="Lauga B."/>
            <person name="Mornico D."/>
            <person name="Ortet P."/>
            <person name="Schaeffer C."/>
            <person name="Siguier P."/>
            <person name="Alexander Thil Smith A."/>
            <person name="Van Dorsselaer A."/>
            <person name="Weissenbach J."/>
            <person name="Medigue C."/>
            <person name="Le Paslier D."/>
        </authorList>
    </citation>
    <scope>NUCLEOTIDE SEQUENCE</scope>
</reference>
<dbReference type="SUPFAM" id="SSF52980">
    <property type="entry name" value="Restriction endonuclease-like"/>
    <property type="match status" value="1"/>
</dbReference>
<dbReference type="InterPro" id="IPR011856">
    <property type="entry name" value="tRNA_endonuc-like_dom_sf"/>
</dbReference>
<organism evidence="1">
    <name type="scientific">mine drainage metagenome</name>
    <dbReference type="NCBI Taxonomy" id="410659"/>
    <lineage>
        <taxon>unclassified sequences</taxon>
        <taxon>metagenomes</taxon>
        <taxon>ecological metagenomes</taxon>
    </lineage>
</organism>
<dbReference type="InterPro" id="IPR011335">
    <property type="entry name" value="Restrct_endonuc-II-like"/>
</dbReference>
<dbReference type="Pfam" id="PF02021">
    <property type="entry name" value="UPF0102"/>
    <property type="match status" value="1"/>
</dbReference>
<dbReference type="EMBL" id="CABQ01000159">
    <property type="protein sequence ID" value="CBI07911.1"/>
    <property type="molecule type" value="Genomic_DNA"/>
</dbReference>
<dbReference type="InterPro" id="IPR003509">
    <property type="entry name" value="UPF0102_YraN-like"/>
</dbReference>
<dbReference type="GO" id="GO:0003676">
    <property type="term" value="F:nucleic acid binding"/>
    <property type="evidence" value="ECO:0007669"/>
    <property type="project" value="InterPro"/>
</dbReference>
<proteinExistence type="predicted"/>
<sequence>MKQGMLLVMRIPRVSVEAIRRVYATLDWLVAKTGRRRKLAAHLVVGKRGEELVLWHLMRAGYVVVAERWNESTLPGDLDLVAWRDEMLCFIEVKTRTTKNMAPAEMAVDQAKRRVLRGLAGQYLRQVPEKQRPRHTRFDIATVYMLPGEPVAVRVIENAFGWSEHRNRQRGERGREE</sequence>
<evidence type="ECO:0000313" key="1">
    <source>
        <dbReference type="EMBL" id="CBI07911.1"/>
    </source>
</evidence>
<protein>
    <submittedName>
        <fullName evidence="1">Uncharacterized protein</fullName>
    </submittedName>
</protein>
<dbReference type="Gene3D" id="3.40.1350.10">
    <property type="match status" value="1"/>
</dbReference>
<gene>
    <name evidence="1" type="ORF">CARN6_1320</name>
</gene>
<accession>E6QKZ1</accession>